<feature type="domain" description="Anaphase-promoting complex subunit 5" evidence="18">
    <location>
        <begin position="252"/>
        <end position="345"/>
    </location>
</feature>
<dbReference type="InterPro" id="IPR026000">
    <property type="entry name" value="Apc5_dom"/>
</dbReference>
<evidence type="ECO:0000259" key="18">
    <source>
        <dbReference type="Pfam" id="PF12862"/>
    </source>
</evidence>
<dbReference type="GO" id="GO:0005819">
    <property type="term" value="C:spindle"/>
    <property type="evidence" value="ECO:0007669"/>
    <property type="project" value="UniProtKB-SubCell"/>
</dbReference>
<evidence type="ECO:0000256" key="10">
    <source>
        <dbReference type="ARBA" id="ARBA00022776"/>
    </source>
</evidence>
<dbReference type="PhylomeDB" id="D6WBR4"/>
<dbReference type="GO" id="GO:0031145">
    <property type="term" value="P:anaphase-promoting complex-dependent catabolic process"/>
    <property type="evidence" value="ECO:0000318"/>
    <property type="project" value="GO_Central"/>
</dbReference>
<keyword evidence="13" id="KW-0206">Cytoskeleton</keyword>
<evidence type="ECO:0000256" key="11">
    <source>
        <dbReference type="ARBA" id="ARBA00022786"/>
    </source>
</evidence>
<evidence type="ECO:0000256" key="6">
    <source>
        <dbReference type="ARBA" id="ARBA00022490"/>
    </source>
</evidence>
<dbReference type="STRING" id="7070.D6WBR4"/>
<keyword evidence="14" id="KW-0539">Nucleus</keyword>
<evidence type="ECO:0000256" key="15">
    <source>
        <dbReference type="ARBA" id="ARBA00023306"/>
    </source>
</evidence>
<dbReference type="PANTHER" id="PTHR12830:SF9">
    <property type="entry name" value="ANAPHASE-PROMOTING COMPLEX SUBUNIT 5"/>
    <property type="match status" value="1"/>
</dbReference>
<keyword evidence="8" id="KW-0132">Cell division</keyword>
<accession>D6WBR4</accession>
<organism evidence="20 21">
    <name type="scientific">Tribolium castaneum</name>
    <name type="common">Red flour beetle</name>
    <dbReference type="NCBI Taxonomy" id="7070"/>
    <lineage>
        <taxon>Eukaryota</taxon>
        <taxon>Metazoa</taxon>
        <taxon>Ecdysozoa</taxon>
        <taxon>Arthropoda</taxon>
        <taxon>Hexapoda</taxon>
        <taxon>Insecta</taxon>
        <taxon>Pterygota</taxon>
        <taxon>Neoptera</taxon>
        <taxon>Endopterygota</taxon>
        <taxon>Coleoptera</taxon>
        <taxon>Polyphaga</taxon>
        <taxon>Cucujiformia</taxon>
        <taxon>Tenebrionidae</taxon>
        <taxon>Tenebrionidae incertae sedis</taxon>
        <taxon>Tribolium</taxon>
    </lineage>
</organism>
<evidence type="ECO:0000256" key="14">
    <source>
        <dbReference type="ARBA" id="ARBA00023242"/>
    </source>
</evidence>
<comment type="subcellular location">
    <subcellularLocation>
        <location evidence="2">Cytoplasm</location>
        <location evidence="2">Cytoskeleton</location>
        <location evidence="2">Spindle</location>
    </subcellularLocation>
    <subcellularLocation>
        <location evidence="1">Nucleus</location>
    </subcellularLocation>
</comment>
<dbReference type="GO" id="GO:0070979">
    <property type="term" value="P:protein K11-linked ubiquitination"/>
    <property type="evidence" value="ECO:0000318"/>
    <property type="project" value="GO_Central"/>
</dbReference>
<evidence type="ECO:0000256" key="17">
    <source>
        <dbReference type="ARBA" id="ARBA00045696"/>
    </source>
</evidence>
<feature type="domain" description="Anaphase-promoting complex subunit 5 N-terminal" evidence="19">
    <location>
        <begin position="53"/>
        <end position="175"/>
    </location>
</feature>
<reference evidence="20 21" key="2">
    <citation type="journal article" date="2010" name="Nucleic Acids Res.">
        <title>BeetleBase in 2010: revisions to provide comprehensive genomic information for Tribolium castaneum.</title>
        <authorList>
            <person name="Kim H.S."/>
            <person name="Murphy T."/>
            <person name="Xia J."/>
            <person name="Caragea D."/>
            <person name="Park Y."/>
            <person name="Beeman R.W."/>
            <person name="Lorenzen M.D."/>
            <person name="Butcher S."/>
            <person name="Manak J.R."/>
            <person name="Brown S.J."/>
        </authorList>
    </citation>
    <scope>GENOME REANNOTATION</scope>
    <source>
        <strain evidence="20 21">Georgia GA2</strain>
    </source>
</reference>
<dbReference type="eggNOG" id="KOG4322">
    <property type="taxonomic scope" value="Eukaryota"/>
</dbReference>
<dbReference type="GO" id="GO:0051301">
    <property type="term" value="P:cell division"/>
    <property type="evidence" value="ECO:0007669"/>
    <property type="project" value="UniProtKB-KW"/>
</dbReference>
<keyword evidence="12" id="KW-0802">TPR repeat</keyword>
<dbReference type="SUPFAM" id="SSF48452">
    <property type="entry name" value="TPR-like"/>
    <property type="match status" value="1"/>
</dbReference>
<dbReference type="Pfam" id="PF12862">
    <property type="entry name" value="ANAPC5"/>
    <property type="match status" value="1"/>
</dbReference>
<protein>
    <recommendedName>
        <fullName evidence="5">Anaphase-promoting complex subunit 5</fullName>
    </recommendedName>
    <alternativeName>
        <fullName evidence="16">Cyclosome subunit 5</fullName>
    </alternativeName>
</protein>
<sequence>MPTNVESPPCKKSNVEVMTPHRLTVAILIRDYCLFRDSDRFSCEDDGVLKARYRRDFCVLILKLLQSPDLSLEELRNILVSTKYEVHQSVIEAFDETLASLYTNGTGTMLDIIDSFNRIMTFNENIAAGIEPNCFVSKSSIVGYYLRRLIVNFDKLTFSEVTSVYLTFKRYYEDWQKSLTTRDQIAIEVNKVICPDDWSANRNQWSRRQAELFIATQAALLTNNEEKALPPQELHNRISNLLQSNRSLAEAHFLSYLNYLRVKEFCGAIDSLYHCFDRSTLTDTKISSEDKSKVYRFAALNLAILHHHFGHKEEALASLREAIKSSQVANDNVCLQHALCWLYRLTPVNKEKLLEHSVAKSFELNLSYTASLGIQTFVQYACLISGHPHQIFETLTKGDLINCQHILRDLISNSYAVKSALWQFYGKTEMSSLWSQLLFYLNIDNGRSNDGKAVYGEGFCLAICNVANHLLMQGNYNLVNTVLNFAKDRFPNEPNSHIWMLCENLFIFVRALHHENWSEAEAAAQKILVVDKWEGYLRLAELYYYKQDYTEAHRFVDILINRFHSDNKYKLKIFYYVRAKILLAEIQFSSCYPDKVSPEIMTLLSNCLLDTDKHNLDYHSALIHLHIANIQLSLGMTSQALKILDRCLVQILAHGGNFDRARAVLLYVKCLVAHSAQLEATERREIILNAAQMLEKVKEDFRAVEAYSRVKDVLYLQAQLYNSVDLRSERNRCALEFRQLDEERTTKNYYTLVRFL</sequence>
<evidence type="ECO:0000313" key="21">
    <source>
        <dbReference type="Proteomes" id="UP000007266"/>
    </source>
</evidence>
<evidence type="ECO:0000256" key="12">
    <source>
        <dbReference type="ARBA" id="ARBA00022803"/>
    </source>
</evidence>
<dbReference type="CDD" id="cd16270">
    <property type="entry name" value="Apc5_N"/>
    <property type="match status" value="1"/>
</dbReference>
<evidence type="ECO:0000256" key="16">
    <source>
        <dbReference type="ARBA" id="ARBA00031069"/>
    </source>
</evidence>
<comment type="similarity">
    <text evidence="4">Belongs to the APC5 family.</text>
</comment>
<keyword evidence="10" id="KW-0498">Mitosis</keyword>
<dbReference type="UniPathway" id="UPA00143"/>
<evidence type="ECO:0000256" key="9">
    <source>
        <dbReference type="ARBA" id="ARBA00022737"/>
    </source>
</evidence>
<keyword evidence="6" id="KW-0963">Cytoplasm</keyword>
<comment type="pathway">
    <text evidence="3">Protein modification; protein ubiquitination.</text>
</comment>
<name>D6WBR4_TRICA</name>
<evidence type="ECO:0000256" key="7">
    <source>
        <dbReference type="ARBA" id="ARBA00022553"/>
    </source>
</evidence>
<keyword evidence="21" id="KW-1185">Reference proteome</keyword>
<comment type="function">
    <text evidence="17">Component of the anaphase promoting complex/cyclosome (APC/C), a cell cycle-regulated E3 ubiquitin ligase that controls progression through mitosis and the G1 phase of the cell cycle. The APC/C complex acts by mediating ubiquitination and subsequent degradation of target proteins: it mainly mediates the formation of 'Lys-11'-linked polyubiquitin chains and, to a lower extent, the formation of 'Lys-48'- and 'Lys-63'-linked polyubiquitin chains. The APC/C complex catalyzes assembly of branched 'Lys-11'-/'Lys-48'-linked branched ubiquitin chains on target proteins.</text>
</comment>
<keyword evidence="7" id="KW-0597">Phosphoprotein</keyword>
<dbReference type="InterPro" id="IPR048968">
    <property type="entry name" value="Apc5_N"/>
</dbReference>
<dbReference type="Gene3D" id="1.25.40.10">
    <property type="entry name" value="Tetratricopeptide repeat domain"/>
    <property type="match status" value="1"/>
</dbReference>
<evidence type="ECO:0000256" key="5">
    <source>
        <dbReference type="ARBA" id="ARBA00016066"/>
    </source>
</evidence>
<reference evidence="20 21" key="1">
    <citation type="journal article" date="2008" name="Nature">
        <title>The genome of the model beetle and pest Tribolium castaneum.</title>
        <authorList>
            <consortium name="Tribolium Genome Sequencing Consortium"/>
            <person name="Richards S."/>
            <person name="Gibbs R.A."/>
            <person name="Weinstock G.M."/>
            <person name="Brown S.J."/>
            <person name="Denell R."/>
            <person name="Beeman R.W."/>
            <person name="Gibbs R."/>
            <person name="Beeman R.W."/>
            <person name="Brown S.J."/>
            <person name="Bucher G."/>
            <person name="Friedrich M."/>
            <person name="Grimmelikhuijzen C.J."/>
            <person name="Klingler M."/>
            <person name="Lorenzen M."/>
            <person name="Richards S."/>
            <person name="Roth S."/>
            <person name="Schroder R."/>
            <person name="Tautz D."/>
            <person name="Zdobnov E.M."/>
            <person name="Muzny D."/>
            <person name="Gibbs R.A."/>
            <person name="Weinstock G.M."/>
            <person name="Attaway T."/>
            <person name="Bell S."/>
            <person name="Buhay C.J."/>
            <person name="Chandrabose M.N."/>
            <person name="Chavez D."/>
            <person name="Clerk-Blankenburg K.P."/>
            <person name="Cree A."/>
            <person name="Dao M."/>
            <person name="Davis C."/>
            <person name="Chacko J."/>
            <person name="Dinh H."/>
            <person name="Dugan-Rocha S."/>
            <person name="Fowler G."/>
            <person name="Garner T.T."/>
            <person name="Garnes J."/>
            <person name="Gnirke A."/>
            <person name="Hawes A."/>
            <person name="Hernandez J."/>
            <person name="Hines S."/>
            <person name="Holder M."/>
            <person name="Hume J."/>
            <person name="Jhangiani S.N."/>
            <person name="Joshi V."/>
            <person name="Khan Z.M."/>
            <person name="Jackson L."/>
            <person name="Kovar C."/>
            <person name="Kowis A."/>
            <person name="Lee S."/>
            <person name="Lewis L.R."/>
            <person name="Margolis J."/>
            <person name="Morgan M."/>
            <person name="Nazareth L.V."/>
            <person name="Nguyen N."/>
            <person name="Okwuonu G."/>
            <person name="Parker D."/>
            <person name="Richards S."/>
            <person name="Ruiz S.J."/>
            <person name="Santibanez J."/>
            <person name="Savard J."/>
            <person name="Scherer S.E."/>
            <person name="Schneider B."/>
            <person name="Sodergren E."/>
            <person name="Tautz D."/>
            <person name="Vattahil S."/>
            <person name="Villasana D."/>
            <person name="White C.S."/>
            <person name="Wright R."/>
            <person name="Park Y."/>
            <person name="Beeman R.W."/>
            <person name="Lord J."/>
            <person name="Oppert B."/>
            <person name="Lorenzen M."/>
            <person name="Brown S."/>
            <person name="Wang L."/>
            <person name="Savard J."/>
            <person name="Tautz D."/>
            <person name="Richards S."/>
            <person name="Weinstock G."/>
            <person name="Gibbs R.A."/>
            <person name="Liu Y."/>
            <person name="Worley K."/>
            <person name="Weinstock G."/>
            <person name="Elsik C.G."/>
            <person name="Reese J.T."/>
            <person name="Elhaik E."/>
            <person name="Landan G."/>
            <person name="Graur D."/>
            <person name="Arensburger P."/>
            <person name="Atkinson P."/>
            <person name="Beeman R.W."/>
            <person name="Beidler J."/>
            <person name="Brown S.J."/>
            <person name="Demuth J.P."/>
            <person name="Drury D.W."/>
            <person name="Du Y.Z."/>
            <person name="Fujiwara H."/>
            <person name="Lorenzen M."/>
            <person name="Maselli V."/>
            <person name="Osanai M."/>
            <person name="Park Y."/>
            <person name="Robertson H.M."/>
            <person name="Tu Z."/>
            <person name="Wang J.J."/>
            <person name="Wang S."/>
            <person name="Richards S."/>
            <person name="Song H."/>
            <person name="Zhang L."/>
            <person name="Sodergren E."/>
            <person name="Werner D."/>
            <person name="Stanke M."/>
            <person name="Morgenstern B."/>
            <person name="Solovyev V."/>
            <person name="Kosarev P."/>
            <person name="Brown G."/>
            <person name="Chen H.C."/>
            <person name="Ermolaeva O."/>
            <person name="Hlavina W."/>
            <person name="Kapustin Y."/>
            <person name="Kiryutin B."/>
            <person name="Kitts P."/>
            <person name="Maglott D."/>
            <person name="Pruitt K."/>
            <person name="Sapojnikov V."/>
            <person name="Souvorov A."/>
            <person name="Mackey A.J."/>
            <person name="Waterhouse R.M."/>
            <person name="Wyder S."/>
            <person name="Zdobnov E.M."/>
            <person name="Zdobnov E.M."/>
            <person name="Wyder S."/>
            <person name="Kriventseva E.V."/>
            <person name="Kadowaki T."/>
            <person name="Bork P."/>
            <person name="Aranda M."/>
            <person name="Bao R."/>
            <person name="Beermann A."/>
            <person name="Berns N."/>
            <person name="Bolognesi R."/>
            <person name="Bonneton F."/>
            <person name="Bopp D."/>
            <person name="Brown S.J."/>
            <person name="Bucher G."/>
            <person name="Butts T."/>
            <person name="Chaumot A."/>
            <person name="Denell R.E."/>
            <person name="Ferrier D.E."/>
            <person name="Friedrich M."/>
            <person name="Gordon C.M."/>
            <person name="Jindra M."/>
            <person name="Klingler M."/>
            <person name="Lan Q."/>
            <person name="Lattorff H.M."/>
            <person name="Laudet V."/>
            <person name="von Levetsow C."/>
            <person name="Liu Z."/>
            <person name="Lutz R."/>
            <person name="Lynch J.A."/>
            <person name="da Fonseca R.N."/>
            <person name="Posnien N."/>
            <person name="Reuter R."/>
            <person name="Roth S."/>
            <person name="Savard J."/>
            <person name="Schinko J.B."/>
            <person name="Schmitt C."/>
            <person name="Schoppmeier M."/>
            <person name="Schroder R."/>
            <person name="Shippy T.D."/>
            <person name="Simonnet F."/>
            <person name="Marques-Souza H."/>
            <person name="Tautz D."/>
            <person name="Tomoyasu Y."/>
            <person name="Trauner J."/>
            <person name="Van der Zee M."/>
            <person name="Vervoort M."/>
            <person name="Wittkopp N."/>
            <person name="Wimmer E.A."/>
            <person name="Yang X."/>
            <person name="Jones A.K."/>
            <person name="Sattelle D.B."/>
            <person name="Ebert P.R."/>
            <person name="Nelson D."/>
            <person name="Scott J.G."/>
            <person name="Beeman R.W."/>
            <person name="Muthukrishnan S."/>
            <person name="Kramer K.J."/>
            <person name="Arakane Y."/>
            <person name="Beeman R.W."/>
            <person name="Zhu Q."/>
            <person name="Hogenkamp D."/>
            <person name="Dixit R."/>
            <person name="Oppert B."/>
            <person name="Jiang H."/>
            <person name="Zou Z."/>
            <person name="Marshall J."/>
            <person name="Elpidina E."/>
            <person name="Vinokurov K."/>
            <person name="Oppert C."/>
            <person name="Zou Z."/>
            <person name="Evans J."/>
            <person name="Lu Z."/>
            <person name="Zhao P."/>
            <person name="Sumathipala N."/>
            <person name="Altincicek B."/>
            <person name="Vilcinskas A."/>
            <person name="Williams M."/>
            <person name="Hultmark D."/>
            <person name="Hetru C."/>
            <person name="Jiang H."/>
            <person name="Grimmelikhuijzen C.J."/>
            <person name="Hauser F."/>
            <person name="Cazzamali G."/>
            <person name="Williamson M."/>
            <person name="Park Y."/>
            <person name="Li B."/>
            <person name="Tanaka Y."/>
            <person name="Predel R."/>
            <person name="Neupert S."/>
            <person name="Schachtner J."/>
            <person name="Verleyen P."/>
            <person name="Raible F."/>
            <person name="Bork P."/>
            <person name="Friedrich M."/>
            <person name="Walden K.K."/>
            <person name="Robertson H.M."/>
            <person name="Angeli S."/>
            <person name="Foret S."/>
            <person name="Bucher G."/>
            <person name="Schuetz S."/>
            <person name="Maleszka R."/>
            <person name="Wimmer E.A."/>
            <person name="Beeman R.W."/>
            <person name="Lorenzen M."/>
            <person name="Tomoyasu Y."/>
            <person name="Miller S.C."/>
            <person name="Grossmann D."/>
            <person name="Bucher G."/>
        </authorList>
    </citation>
    <scope>NUCLEOTIDE SEQUENCE [LARGE SCALE GENOMIC DNA]</scope>
    <source>
        <strain evidence="20 21">Georgia GA2</strain>
    </source>
</reference>
<evidence type="ECO:0000256" key="1">
    <source>
        <dbReference type="ARBA" id="ARBA00004123"/>
    </source>
</evidence>
<dbReference type="InterPro" id="IPR037679">
    <property type="entry name" value="Apc5"/>
</dbReference>
<dbReference type="OMA" id="DANMGMA"/>
<dbReference type="InterPro" id="IPR011990">
    <property type="entry name" value="TPR-like_helical_dom_sf"/>
</dbReference>
<keyword evidence="15" id="KW-0131">Cell cycle</keyword>
<evidence type="ECO:0000256" key="4">
    <source>
        <dbReference type="ARBA" id="ARBA00007450"/>
    </source>
</evidence>
<gene>
    <name evidence="20" type="primary">AUGUSTUS-3.0.2_01292</name>
    <name evidence="20" type="ORF">TcasGA2_TC001292</name>
</gene>
<evidence type="ECO:0000256" key="2">
    <source>
        <dbReference type="ARBA" id="ARBA00004186"/>
    </source>
</evidence>
<evidence type="ECO:0000313" key="20">
    <source>
        <dbReference type="EMBL" id="EEZ98737.1"/>
    </source>
</evidence>
<evidence type="ECO:0000256" key="3">
    <source>
        <dbReference type="ARBA" id="ARBA00004906"/>
    </source>
</evidence>
<dbReference type="PANTHER" id="PTHR12830">
    <property type="entry name" value="ANAPHASE-PROMOTING COMPLEX SUBUNIT 5"/>
    <property type="match status" value="1"/>
</dbReference>
<dbReference type="GO" id="GO:0045842">
    <property type="term" value="P:positive regulation of mitotic metaphase/anaphase transition"/>
    <property type="evidence" value="ECO:0000318"/>
    <property type="project" value="GO_Central"/>
</dbReference>
<dbReference type="Proteomes" id="UP000007266">
    <property type="component" value="Linkage group 2"/>
</dbReference>
<dbReference type="Pfam" id="PF21371">
    <property type="entry name" value="Apc5_N"/>
    <property type="match status" value="1"/>
</dbReference>
<dbReference type="AlphaFoldDB" id="D6WBR4"/>
<keyword evidence="11" id="KW-0833">Ubl conjugation pathway</keyword>
<evidence type="ECO:0000256" key="8">
    <source>
        <dbReference type="ARBA" id="ARBA00022618"/>
    </source>
</evidence>
<evidence type="ECO:0000256" key="13">
    <source>
        <dbReference type="ARBA" id="ARBA00023212"/>
    </source>
</evidence>
<proteinExistence type="inferred from homology"/>
<dbReference type="GO" id="GO:0005680">
    <property type="term" value="C:anaphase-promoting complex"/>
    <property type="evidence" value="ECO:0000318"/>
    <property type="project" value="GO_Central"/>
</dbReference>
<evidence type="ECO:0000259" key="19">
    <source>
        <dbReference type="Pfam" id="PF21371"/>
    </source>
</evidence>
<dbReference type="EMBL" id="KQ971314">
    <property type="protein sequence ID" value="EEZ98737.1"/>
    <property type="molecule type" value="Genomic_DNA"/>
</dbReference>
<dbReference type="HOGENOM" id="CLU_020635_0_0_1"/>
<keyword evidence="9" id="KW-0677">Repeat</keyword>